<dbReference type="EMBL" id="JAPQKN010000001">
    <property type="protein sequence ID" value="KAJ5174513.1"/>
    <property type="molecule type" value="Genomic_DNA"/>
</dbReference>
<evidence type="ECO:0000259" key="2">
    <source>
        <dbReference type="Pfam" id="PF01926"/>
    </source>
</evidence>
<feature type="region of interest" description="Disordered" evidence="1">
    <location>
        <begin position="347"/>
        <end position="393"/>
    </location>
</feature>
<gene>
    <name evidence="3" type="ORF">N7482_000390</name>
</gene>
<feature type="domain" description="G" evidence="2">
    <location>
        <begin position="34"/>
        <end position="97"/>
    </location>
</feature>
<dbReference type="SUPFAM" id="SSF52540">
    <property type="entry name" value="P-loop containing nucleoside triphosphate hydrolases"/>
    <property type="match status" value="1"/>
</dbReference>
<dbReference type="RefSeq" id="XP_056546121.1">
    <property type="nucleotide sequence ID" value="XM_056682515.1"/>
</dbReference>
<reference evidence="3" key="2">
    <citation type="journal article" date="2023" name="IMA Fungus">
        <title>Comparative genomic study of the Penicillium genus elucidates a diverse pangenome and 15 lateral gene transfer events.</title>
        <authorList>
            <person name="Petersen C."/>
            <person name="Sorensen T."/>
            <person name="Nielsen M.R."/>
            <person name="Sondergaard T.E."/>
            <person name="Sorensen J.L."/>
            <person name="Fitzpatrick D.A."/>
            <person name="Frisvad J.C."/>
            <person name="Nielsen K.L."/>
        </authorList>
    </citation>
    <scope>NUCLEOTIDE SEQUENCE</scope>
    <source>
        <strain evidence="3">IBT 26290</strain>
    </source>
</reference>
<dbReference type="OrthoDB" id="8954335at2759"/>
<sequence>MEISPRPSQYHLSKERIIGGVQSRHEPRDSDVYIAVMGVTGAGKSTFISHLAESKVEVGDGTQRVEMYRCKFSGPVNIWLVDTPGFDDTHRSDTDVLREIARWLTESLSANNVILNGMIYLHRITEARMRGSAMNNLFMFKKLCGPNAFKNVILATTVWEQVSPEDGKRREEQLIQTSNFWGEMILGGAQVKRHYNNADSAWRLVDVFASKGSTKQKSVLTIQHEMVNEHKPLDETDAGREIESSLIREREKWSRELKETKDMMHEALKAKDKESLEQLRIAEDKMNKKIEAIELEREELKAGMKRMYEKEVSKLRRELAQQSLNSAGALEKVAQMERNFELMKLQAEQREEDQAGQEEEDSSDEDIDLQLTMTTGDRHSETSSMPGSPIKGNVNISLSGGSAFFSGPKYSCWLVP</sequence>
<comment type="caution">
    <text evidence="3">The sequence shown here is derived from an EMBL/GenBank/DDBJ whole genome shotgun (WGS) entry which is preliminary data.</text>
</comment>
<dbReference type="Gene3D" id="3.40.50.300">
    <property type="entry name" value="P-loop containing nucleotide triphosphate hydrolases"/>
    <property type="match status" value="1"/>
</dbReference>
<evidence type="ECO:0000313" key="4">
    <source>
        <dbReference type="Proteomes" id="UP001149163"/>
    </source>
</evidence>
<dbReference type="Proteomes" id="UP001149163">
    <property type="component" value="Unassembled WGS sequence"/>
</dbReference>
<evidence type="ECO:0000256" key="1">
    <source>
        <dbReference type="SAM" id="MobiDB-lite"/>
    </source>
</evidence>
<dbReference type="AlphaFoldDB" id="A0A9W9LRZ4"/>
<dbReference type="GO" id="GO:0005525">
    <property type="term" value="F:GTP binding"/>
    <property type="evidence" value="ECO:0007669"/>
    <property type="project" value="InterPro"/>
</dbReference>
<organism evidence="3 4">
    <name type="scientific">Penicillium canariense</name>
    <dbReference type="NCBI Taxonomy" id="189055"/>
    <lineage>
        <taxon>Eukaryota</taxon>
        <taxon>Fungi</taxon>
        <taxon>Dikarya</taxon>
        <taxon>Ascomycota</taxon>
        <taxon>Pezizomycotina</taxon>
        <taxon>Eurotiomycetes</taxon>
        <taxon>Eurotiomycetidae</taxon>
        <taxon>Eurotiales</taxon>
        <taxon>Aspergillaceae</taxon>
        <taxon>Penicillium</taxon>
    </lineage>
</organism>
<dbReference type="GeneID" id="81421691"/>
<protein>
    <recommendedName>
        <fullName evidence="2">G domain-containing protein</fullName>
    </recommendedName>
</protein>
<proteinExistence type="predicted"/>
<keyword evidence="4" id="KW-1185">Reference proteome</keyword>
<reference evidence="3" key="1">
    <citation type="submission" date="2022-11" db="EMBL/GenBank/DDBJ databases">
        <authorList>
            <person name="Petersen C."/>
        </authorList>
    </citation>
    <scope>NUCLEOTIDE SEQUENCE</scope>
    <source>
        <strain evidence="3">IBT 26290</strain>
    </source>
</reference>
<dbReference type="Pfam" id="PF01926">
    <property type="entry name" value="MMR_HSR1"/>
    <property type="match status" value="1"/>
</dbReference>
<dbReference type="InterPro" id="IPR006073">
    <property type="entry name" value="GTP-bd"/>
</dbReference>
<dbReference type="InterPro" id="IPR027417">
    <property type="entry name" value="P-loop_NTPase"/>
</dbReference>
<evidence type="ECO:0000313" key="3">
    <source>
        <dbReference type="EMBL" id="KAJ5174513.1"/>
    </source>
</evidence>
<feature type="compositionally biased region" description="Acidic residues" evidence="1">
    <location>
        <begin position="354"/>
        <end position="368"/>
    </location>
</feature>
<accession>A0A9W9LRZ4</accession>
<name>A0A9W9LRZ4_9EURO</name>